<sequence length="387" mass="42921">MDVSVEVSYKSLNKFHEELCGDKVEIIKTADSDIAILADGMGSGVKANILATLTSKILGTMFQNGASIEDAVETIVKTLPICQVRKVAYATFSILQIFHNGEGYLVEFDNPECVLIRDRKLMDIPFTHRELEGKDIREWRFQVQMGDCFVLMSDGVVYAGAGEILNLGWTRDSMAEYALKCMKTTTSASRLTAMLSKACDDLYLQKPGDDTTVCVTRVIPRRLVSIFTGPPEDPGDDRKLMEQFMGEAGCKIVCGGTSANIAAKYLDKPVTTQIQNTSSDVPPMAEIEGMDLVTEGIITMNKALKLLRQYIRDEVDVDFFLALDEDNGAARLAKILIEECTELKLFVGKAVNQAYDATMDLDLRMNLIGQLKSVVEQMGHRVEIIYF</sequence>
<reference evidence="2 3" key="1">
    <citation type="submission" date="2021-06" db="EMBL/GenBank/DDBJ databases">
        <title>Description of novel taxa of the family Lachnospiraceae.</title>
        <authorList>
            <person name="Chaplin A.V."/>
            <person name="Sokolova S.R."/>
            <person name="Pikina A.P."/>
            <person name="Korzhanova M."/>
            <person name="Belova V."/>
            <person name="Korostin D."/>
            <person name="Efimov B.A."/>
        </authorList>
    </citation>
    <scope>NUCLEOTIDE SEQUENCE [LARGE SCALE GENOMIC DNA]</scope>
    <source>
        <strain evidence="2 3">ASD4241</strain>
    </source>
</reference>
<dbReference type="EMBL" id="JAHQCX010000002">
    <property type="protein sequence ID" value="MBU9725240.1"/>
    <property type="molecule type" value="Genomic_DNA"/>
</dbReference>
<dbReference type="InterPro" id="IPR036457">
    <property type="entry name" value="PPM-type-like_dom_sf"/>
</dbReference>
<dbReference type="InterPro" id="IPR001932">
    <property type="entry name" value="PPM-type_phosphatase-like_dom"/>
</dbReference>
<comment type="caution">
    <text evidence="2">The sequence shown here is derived from an EMBL/GenBank/DDBJ whole genome shotgun (WGS) entry which is preliminary data.</text>
</comment>
<dbReference type="RefSeq" id="WP_238726336.1">
    <property type="nucleotide sequence ID" value="NZ_JAHQCX010000002.1"/>
</dbReference>
<dbReference type="Proteomes" id="UP001314681">
    <property type="component" value="Unassembled WGS sequence"/>
</dbReference>
<organism evidence="2 3">
    <name type="scientific">Diplocloster modestus</name>
    <dbReference type="NCBI Taxonomy" id="2850322"/>
    <lineage>
        <taxon>Bacteria</taxon>
        <taxon>Bacillati</taxon>
        <taxon>Bacillota</taxon>
        <taxon>Clostridia</taxon>
        <taxon>Lachnospirales</taxon>
        <taxon>Lachnospiraceae</taxon>
        <taxon>Diplocloster</taxon>
    </lineage>
</organism>
<dbReference type="SUPFAM" id="SSF81606">
    <property type="entry name" value="PP2C-like"/>
    <property type="match status" value="1"/>
</dbReference>
<name>A0ABS6K3Z2_9FIRM</name>
<evidence type="ECO:0000313" key="2">
    <source>
        <dbReference type="EMBL" id="MBU9725240.1"/>
    </source>
</evidence>
<protein>
    <submittedName>
        <fullName evidence="2">Serine/threonine-protein phosphatase</fullName>
    </submittedName>
</protein>
<dbReference type="SMART" id="SM00331">
    <property type="entry name" value="PP2C_SIG"/>
    <property type="match status" value="1"/>
</dbReference>
<dbReference type="Pfam" id="PF07228">
    <property type="entry name" value="SpoIIE"/>
    <property type="match status" value="1"/>
</dbReference>
<proteinExistence type="predicted"/>
<gene>
    <name evidence="2" type="ORF">KTH90_04345</name>
</gene>
<evidence type="ECO:0000259" key="1">
    <source>
        <dbReference type="SMART" id="SM00331"/>
    </source>
</evidence>
<accession>A0ABS6K3Z2</accession>
<feature type="domain" description="PPM-type phosphatase" evidence="1">
    <location>
        <begin position="4"/>
        <end position="218"/>
    </location>
</feature>
<evidence type="ECO:0000313" key="3">
    <source>
        <dbReference type="Proteomes" id="UP001314681"/>
    </source>
</evidence>
<dbReference type="Gene3D" id="3.60.40.10">
    <property type="entry name" value="PPM-type phosphatase domain"/>
    <property type="match status" value="1"/>
</dbReference>
<keyword evidence="3" id="KW-1185">Reference proteome</keyword>